<keyword evidence="5" id="KW-1185">Reference proteome</keyword>
<dbReference type="OrthoDB" id="5396304at2759"/>
<evidence type="ECO:0000313" key="1">
    <source>
        <dbReference type="EMBL" id="CAF0944518.1"/>
    </source>
</evidence>
<name>A0A816DBF6_9BILA</name>
<dbReference type="SUPFAM" id="SSF50494">
    <property type="entry name" value="Trypsin-like serine proteases"/>
    <property type="match status" value="1"/>
</dbReference>
<evidence type="ECO:0000313" key="5">
    <source>
        <dbReference type="Proteomes" id="UP000663829"/>
    </source>
</evidence>
<comment type="caution">
    <text evidence="2">The sequence shown here is derived from an EMBL/GenBank/DDBJ whole genome shotgun (WGS) entry which is preliminary data.</text>
</comment>
<dbReference type="EMBL" id="CAJNOQ010044180">
    <property type="protein sequence ID" value="CAF1632690.1"/>
    <property type="molecule type" value="Genomic_DNA"/>
</dbReference>
<dbReference type="Proteomes" id="UP000681722">
    <property type="component" value="Unassembled WGS sequence"/>
</dbReference>
<evidence type="ECO:0000313" key="3">
    <source>
        <dbReference type="EMBL" id="CAF3719182.1"/>
    </source>
</evidence>
<gene>
    <name evidence="2" type="ORF">GPM918_LOCUS44448</name>
    <name evidence="1" type="ORF">OVA965_LOCUS11817</name>
    <name evidence="4" type="ORF">SRO942_LOCUS46306</name>
    <name evidence="3" type="ORF">TMI583_LOCUS11818</name>
</gene>
<sequence>FILSTASLEFRNNARFIRTKSAKGTTFYIGDYVYSTPTQPSNKSGRQTPQHIRFKDYSFWVTAKHLGLDTATNKYAKIYLNRAEFLRAKCVHASNKSDLALLITPTTFTNVMQKAEFIEKLSPLRTRAHMYGFGTHYHLDLFDPAVVHAVISCEYYCLPKRSPKGASTKRFFIVDRMVDFGFSGGPVLTTDGKVLGMLSMSAYSRDSWALRAKYILKAIKELGIHPVSSKK</sequence>
<evidence type="ECO:0008006" key="6">
    <source>
        <dbReference type="Google" id="ProtNLM"/>
    </source>
</evidence>
<dbReference type="Proteomes" id="UP000682733">
    <property type="component" value="Unassembled WGS sequence"/>
</dbReference>
<dbReference type="InterPro" id="IPR009003">
    <property type="entry name" value="Peptidase_S1_PA"/>
</dbReference>
<dbReference type="AlphaFoldDB" id="A0A816DBF6"/>
<evidence type="ECO:0000313" key="4">
    <source>
        <dbReference type="EMBL" id="CAF4533889.1"/>
    </source>
</evidence>
<protein>
    <recommendedName>
        <fullName evidence="6">Serine protease</fullName>
    </recommendedName>
</protein>
<proteinExistence type="predicted"/>
<accession>A0A816DBF6</accession>
<dbReference type="EMBL" id="CAJNOK010004644">
    <property type="protein sequence ID" value="CAF0944518.1"/>
    <property type="molecule type" value="Genomic_DNA"/>
</dbReference>
<dbReference type="EMBL" id="CAJOBA010004646">
    <property type="protein sequence ID" value="CAF3719182.1"/>
    <property type="molecule type" value="Genomic_DNA"/>
</dbReference>
<evidence type="ECO:0000313" key="2">
    <source>
        <dbReference type="EMBL" id="CAF1632690.1"/>
    </source>
</evidence>
<dbReference type="Proteomes" id="UP000663829">
    <property type="component" value="Unassembled WGS sequence"/>
</dbReference>
<organism evidence="2 5">
    <name type="scientific">Didymodactylos carnosus</name>
    <dbReference type="NCBI Taxonomy" id="1234261"/>
    <lineage>
        <taxon>Eukaryota</taxon>
        <taxon>Metazoa</taxon>
        <taxon>Spiralia</taxon>
        <taxon>Gnathifera</taxon>
        <taxon>Rotifera</taxon>
        <taxon>Eurotatoria</taxon>
        <taxon>Bdelloidea</taxon>
        <taxon>Philodinida</taxon>
        <taxon>Philodinidae</taxon>
        <taxon>Didymodactylos</taxon>
    </lineage>
</organism>
<dbReference type="Proteomes" id="UP000677228">
    <property type="component" value="Unassembled WGS sequence"/>
</dbReference>
<dbReference type="Gene3D" id="2.40.10.120">
    <property type="match status" value="1"/>
</dbReference>
<reference evidence="2" key="1">
    <citation type="submission" date="2021-02" db="EMBL/GenBank/DDBJ databases">
        <authorList>
            <person name="Nowell W R."/>
        </authorList>
    </citation>
    <scope>NUCLEOTIDE SEQUENCE</scope>
</reference>
<feature type="non-terminal residue" evidence="2">
    <location>
        <position position="1"/>
    </location>
</feature>
<dbReference type="EMBL" id="CAJOBC010112181">
    <property type="protein sequence ID" value="CAF4533889.1"/>
    <property type="molecule type" value="Genomic_DNA"/>
</dbReference>